<proteinExistence type="predicted"/>
<feature type="region of interest" description="Disordered" evidence="1">
    <location>
        <begin position="121"/>
        <end position="147"/>
    </location>
</feature>
<evidence type="ECO:0008006" key="5">
    <source>
        <dbReference type="Google" id="ProtNLM"/>
    </source>
</evidence>
<dbReference type="InterPro" id="IPR016187">
    <property type="entry name" value="CTDL_fold"/>
</dbReference>
<evidence type="ECO:0000256" key="2">
    <source>
        <dbReference type="SAM" id="SignalP"/>
    </source>
</evidence>
<dbReference type="AlphaFoldDB" id="A0A2A5AZW7"/>
<dbReference type="Proteomes" id="UP000218327">
    <property type="component" value="Unassembled WGS sequence"/>
</dbReference>
<dbReference type="EMBL" id="NVVJ01000024">
    <property type="protein sequence ID" value="PCJ24660.1"/>
    <property type="molecule type" value="Genomic_DNA"/>
</dbReference>
<name>A0A2A5AZW7_9GAMM</name>
<reference evidence="4" key="1">
    <citation type="submission" date="2017-08" db="EMBL/GenBank/DDBJ databases">
        <title>A dynamic microbial community with high functional redundancy inhabits the cold, oxic subseafloor aquifer.</title>
        <authorList>
            <person name="Tully B.J."/>
            <person name="Wheat C.G."/>
            <person name="Glazer B.T."/>
            <person name="Huber J.A."/>
        </authorList>
    </citation>
    <scope>NUCLEOTIDE SEQUENCE [LARGE SCALE GENOMIC DNA]</scope>
</reference>
<evidence type="ECO:0000256" key="1">
    <source>
        <dbReference type="SAM" id="MobiDB-lite"/>
    </source>
</evidence>
<organism evidence="3 4">
    <name type="scientific">SAR86 cluster bacterium</name>
    <dbReference type="NCBI Taxonomy" id="2030880"/>
    <lineage>
        <taxon>Bacteria</taxon>
        <taxon>Pseudomonadati</taxon>
        <taxon>Pseudomonadota</taxon>
        <taxon>Gammaproteobacteria</taxon>
        <taxon>SAR86 cluster</taxon>
    </lineage>
</organism>
<keyword evidence="2" id="KW-0732">Signal</keyword>
<protein>
    <recommendedName>
        <fullName evidence="5">Lectin</fullName>
    </recommendedName>
</protein>
<dbReference type="InterPro" id="IPR016186">
    <property type="entry name" value="C-type_lectin-like/link_sf"/>
</dbReference>
<gene>
    <name evidence="3" type="ORF">COA96_09050</name>
</gene>
<dbReference type="Gene3D" id="3.10.100.10">
    <property type="entry name" value="Mannose-Binding Protein A, subunit A"/>
    <property type="match status" value="1"/>
</dbReference>
<feature type="compositionally biased region" description="Polar residues" evidence="1">
    <location>
        <begin position="135"/>
        <end position="147"/>
    </location>
</feature>
<feature type="signal peptide" evidence="2">
    <location>
        <begin position="1"/>
        <end position="20"/>
    </location>
</feature>
<evidence type="ECO:0000313" key="3">
    <source>
        <dbReference type="EMBL" id="PCJ24660.1"/>
    </source>
</evidence>
<sequence length="217" mass="22446">MKAKLLLTTAALLTAAATFTTINSQENEMSFFITSAGSGDGANLGGLAGADAICSTLAQAAGSRGKTWHAYLSAHGTSSSDRVNARERIGFGPWYNAKGVEVATTINNLHSEYMQLGKENSLTENGDTVNGRGDSPNQHDILTGSSLSGRLIDDGSNHTCNNWTSNGEGTAQVGHFDRTGGGQNPNSFNSAHGSAGCGQENLVATGGAGYFYCFAID</sequence>
<feature type="chain" id="PRO_5013173108" description="Lectin" evidence="2">
    <location>
        <begin position="21"/>
        <end position="217"/>
    </location>
</feature>
<dbReference type="SUPFAM" id="SSF56436">
    <property type="entry name" value="C-type lectin-like"/>
    <property type="match status" value="1"/>
</dbReference>
<evidence type="ECO:0000313" key="4">
    <source>
        <dbReference type="Proteomes" id="UP000218327"/>
    </source>
</evidence>
<accession>A0A2A5AZW7</accession>
<comment type="caution">
    <text evidence="3">The sequence shown here is derived from an EMBL/GenBank/DDBJ whole genome shotgun (WGS) entry which is preliminary data.</text>
</comment>